<proteinExistence type="predicted"/>
<name>A0AC34GG09_9BILA</name>
<dbReference type="WBParaSite" id="ES5_v2.g28439.t1">
    <property type="protein sequence ID" value="ES5_v2.g28439.t1"/>
    <property type="gene ID" value="ES5_v2.g28439"/>
</dbReference>
<evidence type="ECO:0000313" key="2">
    <source>
        <dbReference type="WBParaSite" id="ES5_v2.g28439.t1"/>
    </source>
</evidence>
<accession>A0AC34GG09</accession>
<reference evidence="2" key="1">
    <citation type="submission" date="2022-11" db="UniProtKB">
        <authorList>
            <consortium name="WormBaseParasite"/>
        </authorList>
    </citation>
    <scope>IDENTIFICATION</scope>
</reference>
<sequence>MDIFKNNKRTIEAAYRRSIVEEEKRMKYDKLLKDKENREQKVAENRKLQIQRKKEKAEIKNQRVQTVFVEKKEAEKDDSSEDYRCCRSSLYGSHGSLTSTSFHHLLPCSVHEGSYGNVDDSRRYSLNTSSAQRIKSIMASTSSTSSTHSSPSNTKSITDRQKMFEASTPTNFISKNSPSSIKKLEPSFRNSPPKTKSIADLQ</sequence>
<organism evidence="1 2">
    <name type="scientific">Panagrolaimus sp. ES5</name>
    <dbReference type="NCBI Taxonomy" id="591445"/>
    <lineage>
        <taxon>Eukaryota</taxon>
        <taxon>Metazoa</taxon>
        <taxon>Ecdysozoa</taxon>
        <taxon>Nematoda</taxon>
        <taxon>Chromadorea</taxon>
        <taxon>Rhabditida</taxon>
        <taxon>Tylenchina</taxon>
        <taxon>Panagrolaimomorpha</taxon>
        <taxon>Panagrolaimoidea</taxon>
        <taxon>Panagrolaimidae</taxon>
        <taxon>Panagrolaimus</taxon>
    </lineage>
</organism>
<evidence type="ECO:0000313" key="1">
    <source>
        <dbReference type="Proteomes" id="UP000887579"/>
    </source>
</evidence>
<dbReference type="Proteomes" id="UP000887579">
    <property type="component" value="Unplaced"/>
</dbReference>
<protein>
    <submittedName>
        <fullName evidence="2">Uncharacterized protein</fullName>
    </submittedName>
</protein>